<gene>
    <name evidence="1" type="ORF">SAMN05216474_3003</name>
</gene>
<dbReference type="CDD" id="cd03801">
    <property type="entry name" value="GT4_PimA-like"/>
    <property type="match status" value="1"/>
</dbReference>
<dbReference type="STRING" id="477690.SAMN05216474_3003"/>
<dbReference type="PANTHER" id="PTHR12526">
    <property type="entry name" value="GLYCOSYLTRANSFERASE"/>
    <property type="match status" value="1"/>
</dbReference>
<dbReference type="AlphaFoldDB" id="A0A1I7BQS8"/>
<evidence type="ECO:0000313" key="2">
    <source>
        <dbReference type="Proteomes" id="UP000236454"/>
    </source>
</evidence>
<proteinExistence type="predicted"/>
<keyword evidence="1" id="KW-0808">Transferase</keyword>
<dbReference type="GO" id="GO:0016740">
    <property type="term" value="F:transferase activity"/>
    <property type="evidence" value="ECO:0007669"/>
    <property type="project" value="UniProtKB-KW"/>
</dbReference>
<accession>A0A1I7BQS8</accession>
<protein>
    <submittedName>
        <fullName evidence="1">Glycosyltransferase involved in cell wall bisynthesis</fullName>
    </submittedName>
</protein>
<dbReference type="Gene3D" id="3.40.50.2000">
    <property type="entry name" value="Glycogen Phosphorylase B"/>
    <property type="match status" value="1"/>
</dbReference>
<reference evidence="1 2" key="1">
    <citation type="submission" date="2016-10" db="EMBL/GenBank/DDBJ databases">
        <authorList>
            <person name="de Groot N.N."/>
        </authorList>
    </citation>
    <scope>NUCLEOTIDE SEQUENCE [LARGE SCALE GENOMIC DNA]</scope>
    <source>
        <strain evidence="1 2">CGMCC 1.7005</strain>
    </source>
</reference>
<dbReference type="SUPFAM" id="SSF53756">
    <property type="entry name" value="UDP-Glycosyltransferase/glycogen phosphorylase"/>
    <property type="match status" value="1"/>
</dbReference>
<organism evidence="1 2">
    <name type="scientific">Lishizhenia tianjinensis</name>
    <dbReference type="NCBI Taxonomy" id="477690"/>
    <lineage>
        <taxon>Bacteria</taxon>
        <taxon>Pseudomonadati</taxon>
        <taxon>Bacteroidota</taxon>
        <taxon>Flavobacteriia</taxon>
        <taxon>Flavobacteriales</taxon>
        <taxon>Crocinitomicaceae</taxon>
        <taxon>Lishizhenia</taxon>
    </lineage>
</organism>
<dbReference type="EMBL" id="FPAS01000006">
    <property type="protein sequence ID" value="SFT89491.1"/>
    <property type="molecule type" value="Genomic_DNA"/>
</dbReference>
<sequence>MATGTPHIFFIAPYPKGAAPSQRFRFEQYLSFLEKEGYSYEFHPFYDEDAWKTLYAEGQVLKKSYHLLRSFWRRFLLLFQLRKADFIFVHREMSHVGPPIFEWITTQLLGKKIIYDFDDAIWLPNYSEQNARFQQLKMYKKVFRIMRWAHLISAGNEFLCSTARKYNSKVNFIPTTIDLNYHQSPPRKKGRLTVGWTGTHTTAKYLHAVLPVLEKLQSKYDFDFLVISNENPAFALPNFTYIPWNKTTEIQDLNSIDIGIMPLEDSVWTQGKCAFKILQYMALSKPCVASPVGANLSVIEEGVNGRFAKSEEEWFYALEELLSNEDLRIQLGKKAFETVREGYSVEANQEKYLKLFQK</sequence>
<dbReference type="Proteomes" id="UP000236454">
    <property type="component" value="Unassembled WGS sequence"/>
</dbReference>
<keyword evidence="2" id="KW-1185">Reference proteome</keyword>
<dbReference type="Pfam" id="PF13692">
    <property type="entry name" value="Glyco_trans_1_4"/>
    <property type="match status" value="1"/>
</dbReference>
<dbReference type="RefSeq" id="WP_090252759.1">
    <property type="nucleotide sequence ID" value="NZ_FPAS01000006.1"/>
</dbReference>
<dbReference type="PANTHER" id="PTHR12526:SF637">
    <property type="entry name" value="GLYCOSYLTRANSFERASE EPSF-RELATED"/>
    <property type="match status" value="1"/>
</dbReference>
<evidence type="ECO:0000313" key="1">
    <source>
        <dbReference type="EMBL" id="SFT89491.1"/>
    </source>
</evidence>
<name>A0A1I7BQS8_9FLAO</name>
<dbReference type="OrthoDB" id="9815351at2"/>